<organism evidence="18 19">
    <name type="scientific">Myripristis murdjan</name>
    <name type="common">pinecone soldierfish</name>
    <dbReference type="NCBI Taxonomy" id="586833"/>
    <lineage>
        <taxon>Eukaryota</taxon>
        <taxon>Metazoa</taxon>
        <taxon>Chordata</taxon>
        <taxon>Craniata</taxon>
        <taxon>Vertebrata</taxon>
        <taxon>Euteleostomi</taxon>
        <taxon>Actinopterygii</taxon>
        <taxon>Neopterygii</taxon>
        <taxon>Teleostei</taxon>
        <taxon>Neoteleostei</taxon>
        <taxon>Acanthomorphata</taxon>
        <taxon>Holocentriformes</taxon>
        <taxon>Holocentridae</taxon>
        <taxon>Myripristis</taxon>
    </lineage>
</organism>
<proteinExistence type="inferred from homology"/>
<evidence type="ECO:0000313" key="19">
    <source>
        <dbReference type="Proteomes" id="UP000472263"/>
    </source>
</evidence>
<dbReference type="RefSeq" id="XP_029908142.1">
    <property type="nucleotide sequence ID" value="XM_030052282.1"/>
</dbReference>
<dbReference type="AlphaFoldDB" id="A0A667XLE0"/>
<feature type="domain" description="2',5'-phosphodiesterase 12-like N-terminal" evidence="17">
    <location>
        <begin position="143"/>
        <end position="246"/>
    </location>
</feature>
<evidence type="ECO:0000256" key="10">
    <source>
        <dbReference type="ARBA" id="ARBA00022842"/>
    </source>
</evidence>
<evidence type="ECO:0000256" key="9">
    <source>
        <dbReference type="ARBA" id="ARBA00022839"/>
    </source>
</evidence>
<sequence length="590" mass="64613">MLSHLSAACRLFPRRLLLSASPRTLRLSRPPGGMEPVAVRCLPGEAKLTISLRLQGSQRHMLREQDEPLGRALARISNSLAKSQGKKAKKSREQPPSEAAEPAVVKLFFGGEEVAEDAVNAEAWRDGAVLQVGEVRYSVLRNPPSFTTAELPASLLAGFPVCPKLEVEFGSLQDSEFTWFKESRPDSSEGGGTIPTEEGGWTEVQSGRVYVPTNQDIGSRLKLCCTPGDGTRCGPTKELVSMGTVEAGPGTCLFDNRHPYTAKEAEPGAVRVVTYNILADVYAQTELSRTVLYPYCAPYALQLDYRQNLIKKELAGYNADIICLQEVDRGVFLDSLGPALDAFGLDGVFRIKEKQHEGLATFFRRSKLKLLSRHDITVSEALTSDPAHSRLLHSVSANQILKDKILQRSTTVQVSVLEHLAEPCRRICVANTHLYWHPKGSNVRLIQLGVALQHLSHVISEFAPGAALIFCGDFNSIPDSGVVQLLVQSQVEEEHADWLSGGPEESCRLRLESPLPPLQSACGRPLYTNYVGGFSGCLDYIFLQPDAMQVQQVIPLPSHQEVTACQALPSVAHPSDHIALVCDLSWKHDV</sequence>
<evidence type="ECO:0000256" key="14">
    <source>
        <dbReference type="ARBA" id="ARBA00083541"/>
    </source>
</evidence>
<keyword evidence="9" id="KW-0269">Exonuclease</keyword>
<evidence type="ECO:0000256" key="1">
    <source>
        <dbReference type="ARBA" id="ARBA00001946"/>
    </source>
</evidence>
<keyword evidence="11" id="KW-0809">Transit peptide</keyword>
<evidence type="ECO:0000313" key="18">
    <source>
        <dbReference type="Ensembl" id="ENSMMDP00005018575.1"/>
    </source>
</evidence>
<keyword evidence="6" id="KW-0540">Nuclease</keyword>
<keyword evidence="8" id="KW-0378">Hydrolase</keyword>
<dbReference type="Ensembl" id="ENSMMDT00005019024.1">
    <property type="protein sequence ID" value="ENSMMDP00005018575.1"/>
    <property type="gene ID" value="ENSMMDG00005009268.1"/>
</dbReference>
<keyword evidence="12" id="KW-0496">Mitochondrion</keyword>
<evidence type="ECO:0000256" key="11">
    <source>
        <dbReference type="ARBA" id="ARBA00022946"/>
    </source>
</evidence>
<dbReference type="GO" id="GO:0004535">
    <property type="term" value="F:poly(A)-specific ribonuclease activity"/>
    <property type="evidence" value="ECO:0007669"/>
    <property type="project" value="UniProtKB-ARBA"/>
</dbReference>
<feature type="domain" description="Endonuclease/exonuclease/phosphatase" evidence="16">
    <location>
        <begin position="273"/>
        <end position="577"/>
    </location>
</feature>
<evidence type="ECO:0000256" key="3">
    <source>
        <dbReference type="ARBA" id="ARBA00010774"/>
    </source>
</evidence>
<dbReference type="GeneTree" id="ENSGT00940000157205"/>
<dbReference type="Pfam" id="PF21171">
    <property type="entry name" value="PDE12-like_N"/>
    <property type="match status" value="1"/>
</dbReference>
<dbReference type="InParanoid" id="A0A667XLE0"/>
<dbReference type="SUPFAM" id="SSF56219">
    <property type="entry name" value="DNase I-like"/>
    <property type="match status" value="1"/>
</dbReference>
<evidence type="ECO:0000256" key="7">
    <source>
        <dbReference type="ARBA" id="ARBA00022723"/>
    </source>
</evidence>
<name>A0A667XLE0_9TELE</name>
<protein>
    <recommendedName>
        <fullName evidence="13">2',5'-phosphodiesterase 12</fullName>
    </recommendedName>
    <alternativeName>
        <fullName evidence="14">Mitochondrial deadenylase</fullName>
    </alternativeName>
</protein>
<reference evidence="18" key="2">
    <citation type="submission" date="2025-08" db="UniProtKB">
        <authorList>
            <consortium name="Ensembl"/>
        </authorList>
    </citation>
    <scope>IDENTIFICATION</scope>
</reference>
<dbReference type="OrthoDB" id="412787at2759"/>
<evidence type="ECO:0000259" key="16">
    <source>
        <dbReference type="Pfam" id="PF03372"/>
    </source>
</evidence>
<comment type="similarity">
    <text evidence="3">Belongs to the CCR4/nocturin family.</text>
</comment>
<dbReference type="PANTHER" id="PTHR12121:SF37">
    <property type="entry name" value="2',5'-PHOSPHODIESTERASE 12"/>
    <property type="match status" value="1"/>
</dbReference>
<keyword evidence="4" id="KW-0597">Phosphoprotein</keyword>
<dbReference type="Gene3D" id="3.60.10.10">
    <property type="entry name" value="Endonuclease/exonuclease/phosphatase"/>
    <property type="match status" value="1"/>
</dbReference>
<dbReference type="PANTHER" id="PTHR12121">
    <property type="entry name" value="CARBON CATABOLITE REPRESSOR PROTEIN 4"/>
    <property type="match status" value="1"/>
</dbReference>
<evidence type="ECO:0000256" key="6">
    <source>
        <dbReference type="ARBA" id="ARBA00022722"/>
    </source>
</evidence>
<evidence type="ECO:0000256" key="12">
    <source>
        <dbReference type="ARBA" id="ARBA00023128"/>
    </source>
</evidence>
<dbReference type="CTD" id="201626"/>
<dbReference type="Proteomes" id="UP000472263">
    <property type="component" value="Chromosome 5"/>
</dbReference>
<dbReference type="GO" id="GO:0005759">
    <property type="term" value="C:mitochondrial matrix"/>
    <property type="evidence" value="ECO:0007669"/>
    <property type="project" value="UniProtKB-SubCell"/>
</dbReference>
<keyword evidence="7" id="KW-0479">Metal-binding</keyword>
<evidence type="ECO:0000256" key="13">
    <source>
        <dbReference type="ARBA" id="ARBA00072755"/>
    </source>
</evidence>
<evidence type="ECO:0000256" key="4">
    <source>
        <dbReference type="ARBA" id="ARBA00022553"/>
    </source>
</evidence>
<keyword evidence="10" id="KW-0460">Magnesium</keyword>
<dbReference type="GO" id="GO:0006397">
    <property type="term" value="P:mRNA processing"/>
    <property type="evidence" value="ECO:0007669"/>
    <property type="project" value="UniProtKB-KW"/>
</dbReference>
<feature type="region of interest" description="Disordered" evidence="15">
    <location>
        <begin position="80"/>
        <end position="100"/>
    </location>
</feature>
<dbReference type="InterPro" id="IPR005135">
    <property type="entry name" value="Endo/exonuclease/phosphatase"/>
</dbReference>
<keyword evidence="19" id="KW-1185">Reference proteome</keyword>
<reference evidence="18" key="1">
    <citation type="submission" date="2019-06" db="EMBL/GenBank/DDBJ databases">
        <authorList>
            <consortium name="Wellcome Sanger Institute Data Sharing"/>
        </authorList>
    </citation>
    <scope>NUCLEOTIDE SEQUENCE [LARGE SCALE GENOMIC DNA]</scope>
</reference>
<reference evidence="18" key="3">
    <citation type="submission" date="2025-09" db="UniProtKB">
        <authorList>
            <consortium name="Ensembl"/>
        </authorList>
    </citation>
    <scope>IDENTIFICATION</scope>
</reference>
<evidence type="ECO:0000259" key="17">
    <source>
        <dbReference type="Pfam" id="PF21171"/>
    </source>
</evidence>
<dbReference type="GO" id="GO:0000288">
    <property type="term" value="P:nuclear-transcribed mRNA catabolic process, deadenylation-dependent decay"/>
    <property type="evidence" value="ECO:0007669"/>
    <property type="project" value="TreeGrafter"/>
</dbReference>
<evidence type="ECO:0000256" key="15">
    <source>
        <dbReference type="SAM" id="MobiDB-lite"/>
    </source>
</evidence>
<gene>
    <name evidence="18" type="primary">PDE12</name>
    <name evidence="18" type="synonym">pde12</name>
</gene>
<keyword evidence="5" id="KW-0507">mRNA processing</keyword>
<dbReference type="InterPro" id="IPR050410">
    <property type="entry name" value="CCR4/nocturin_mRNA_transcr"/>
</dbReference>
<dbReference type="FunFam" id="3.60.10.10:FF:000018">
    <property type="entry name" value="2',5'-phosphodiesterase 12"/>
    <property type="match status" value="1"/>
</dbReference>
<comment type="subcellular location">
    <subcellularLocation>
        <location evidence="2">Mitochondrion matrix</location>
    </subcellularLocation>
</comment>
<dbReference type="InterPro" id="IPR048821">
    <property type="entry name" value="PDE12-like_N"/>
</dbReference>
<accession>A0A667XLE0</accession>
<evidence type="ECO:0000256" key="8">
    <source>
        <dbReference type="ARBA" id="ARBA00022801"/>
    </source>
</evidence>
<dbReference type="GeneID" id="115359696"/>
<dbReference type="GO" id="GO:0046872">
    <property type="term" value="F:metal ion binding"/>
    <property type="evidence" value="ECO:0007669"/>
    <property type="project" value="UniProtKB-KW"/>
</dbReference>
<evidence type="ECO:0000256" key="2">
    <source>
        <dbReference type="ARBA" id="ARBA00004305"/>
    </source>
</evidence>
<evidence type="ECO:0000256" key="5">
    <source>
        <dbReference type="ARBA" id="ARBA00022664"/>
    </source>
</evidence>
<dbReference type="Pfam" id="PF03372">
    <property type="entry name" value="Exo_endo_phos"/>
    <property type="match status" value="1"/>
</dbReference>
<dbReference type="InterPro" id="IPR036691">
    <property type="entry name" value="Endo/exonu/phosph_ase_sf"/>
</dbReference>
<comment type="cofactor">
    <cofactor evidence="1">
        <name>Mg(2+)</name>
        <dbReference type="ChEBI" id="CHEBI:18420"/>
    </cofactor>
</comment>